<protein>
    <submittedName>
        <fullName evidence="1">Uncharacterized protein</fullName>
    </submittedName>
</protein>
<keyword evidence="2" id="KW-1185">Reference proteome</keyword>
<name>A0A9D4EIE4_DREPO</name>
<organism evidence="1 2">
    <name type="scientific">Dreissena polymorpha</name>
    <name type="common">Zebra mussel</name>
    <name type="synonym">Mytilus polymorpha</name>
    <dbReference type="NCBI Taxonomy" id="45954"/>
    <lineage>
        <taxon>Eukaryota</taxon>
        <taxon>Metazoa</taxon>
        <taxon>Spiralia</taxon>
        <taxon>Lophotrochozoa</taxon>
        <taxon>Mollusca</taxon>
        <taxon>Bivalvia</taxon>
        <taxon>Autobranchia</taxon>
        <taxon>Heteroconchia</taxon>
        <taxon>Euheterodonta</taxon>
        <taxon>Imparidentia</taxon>
        <taxon>Neoheterodontei</taxon>
        <taxon>Myida</taxon>
        <taxon>Dreissenoidea</taxon>
        <taxon>Dreissenidae</taxon>
        <taxon>Dreissena</taxon>
    </lineage>
</organism>
<dbReference type="Proteomes" id="UP000828390">
    <property type="component" value="Unassembled WGS sequence"/>
</dbReference>
<reference evidence="1" key="1">
    <citation type="journal article" date="2019" name="bioRxiv">
        <title>The Genome of the Zebra Mussel, Dreissena polymorpha: A Resource for Invasive Species Research.</title>
        <authorList>
            <person name="McCartney M.A."/>
            <person name="Auch B."/>
            <person name="Kono T."/>
            <person name="Mallez S."/>
            <person name="Zhang Y."/>
            <person name="Obille A."/>
            <person name="Becker A."/>
            <person name="Abrahante J.E."/>
            <person name="Garbe J."/>
            <person name="Badalamenti J.P."/>
            <person name="Herman A."/>
            <person name="Mangelson H."/>
            <person name="Liachko I."/>
            <person name="Sullivan S."/>
            <person name="Sone E.D."/>
            <person name="Koren S."/>
            <person name="Silverstein K.A.T."/>
            <person name="Beckman K.B."/>
            <person name="Gohl D.M."/>
        </authorList>
    </citation>
    <scope>NUCLEOTIDE SEQUENCE</scope>
    <source>
        <strain evidence="1">Duluth1</strain>
        <tissue evidence="1">Whole animal</tissue>
    </source>
</reference>
<comment type="caution">
    <text evidence="1">The sequence shown here is derived from an EMBL/GenBank/DDBJ whole genome shotgun (WGS) entry which is preliminary data.</text>
</comment>
<accession>A0A9D4EIE4</accession>
<evidence type="ECO:0000313" key="2">
    <source>
        <dbReference type="Proteomes" id="UP000828390"/>
    </source>
</evidence>
<dbReference type="EMBL" id="JAIWYP010000008">
    <property type="protein sequence ID" value="KAH3781239.1"/>
    <property type="molecule type" value="Genomic_DNA"/>
</dbReference>
<gene>
    <name evidence="1" type="ORF">DPMN_159065</name>
</gene>
<reference evidence="1" key="2">
    <citation type="submission" date="2020-11" db="EMBL/GenBank/DDBJ databases">
        <authorList>
            <person name="McCartney M.A."/>
            <person name="Auch B."/>
            <person name="Kono T."/>
            <person name="Mallez S."/>
            <person name="Becker A."/>
            <person name="Gohl D.M."/>
            <person name="Silverstein K.A.T."/>
            <person name="Koren S."/>
            <person name="Bechman K.B."/>
            <person name="Herman A."/>
            <person name="Abrahante J.E."/>
            <person name="Garbe J."/>
        </authorList>
    </citation>
    <scope>NUCLEOTIDE SEQUENCE</scope>
    <source>
        <strain evidence="1">Duluth1</strain>
        <tissue evidence="1">Whole animal</tissue>
    </source>
</reference>
<sequence length="89" mass="9830">MSLKNHSSDVLTYILRLRKHNKANTRTFPGADIGGDIVLTTINLKITNITENLNDPEITGAFQAHKVAAMNILYSDIDNIANNILEVPL</sequence>
<evidence type="ECO:0000313" key="1">
    <source>
        <dbReference type="EMBL" id="KAH3781239.1"/>
    </source>
</evidence>
<proteinExistence type="predicted"/>
<dbReference type="AlphaFoldDB" id="A0A9D4EIE4"/>